<organism evidence="2">
    <name type="scientific">Zea mays</name>
    <name type="common">Maize</name>
    <dbReference type="NCBI Taxonomy" id="4577"/>
    <lineage>
        <taxon>Eukaryota</taxon>
        <taxon>Viridiplantae</taxon>
        <taxon>Streptophyta</taxon>
        <taxon>Embryophyta</taxon>
        <taxon>Tracheophyta</taxon>
        <taxon>Spermatophyta</taxon>
        <taxon>Magnoliopsida</taxon>
        <taxon>Liliopsida</taxon>
        <taxon>Poales</taxon>
        <taxon>Poaceae</taxon>
        <taxon>PACMAD clade</taxon>
        <taxon>Panicoideae</taxon>
        <taxon>Andropogonodae</taxon>
        <taxon>Andropogoneae</taxon>
        <taxon>Tripsacinae</taxon>
        <taxon>Zea</taxon>
    </lineage>
</organism>
<feature type="compositionally biased region" description="Polar residues" evidence="1">
    <location>
        <begin position="39"/>
        <end position="48"/>
    </location>
</feature>
<proteinExistence type="evidence at transcript level"/>
<dbReference type="AlphaFoldDB" id="C0PP31"/>
<feature type="compositionally biased region" description="Low complexity" evidence="1">
    <location>
        <begin position="91"/>
        <end position="104"/>
    </location>
</feature>
<dbReference type="GeneID" id="100384407"/>
<feature type="region of interest" description="Disordered" evidence="1">
    <location>
        <begin position="1"/>
        <end position="48"/>
    </location>
</feature>
<evidence type="ECO:0000256" key="1">
    <source>
        <dbReference type="SAM" id="MobiDB-lite"/>
    </source>
</evidence>
<feature type="region of interest" description="Disordered" evidence="1">
    <location>
        <begin position="68"/>
        <end position="130"/>
    </location>
</feature>
<reference evidence="2" key="1">
    <citation type="journal article" date="2009" name="PLoS Genet.">
        <title>Sequencing, mapping, and analysis of 27,455 maize full-length cDNAs.</title>
        <authorList>
            <person name="Soderlund C."/>
            <person name="Descour A."/>
            <person name="Kudrna D."/>
            <person name="Bomhoff M."/>
            <person name="Boyd L."/>
            <person name="Currie J."/>
            <person name="Angelova A."/>
            <person name="Collura K."/>
            <person name="Wissotski M."/>
            <person name="Ashley E."/>
            <person name="Morrow D."/>
            <person name="Fernandes J."/>
            <person name="Walbot V."/>
            <person name="Yu Y."/>
        </authorList>
    </citation>
    <scope>NUCLEOTIDE SEQUENCE</scope>
    <source>
        <strain evidence="2">B73</strain>
    </source>
</reference>
<protein>
    <submittedName>
        <fullName evidence="2">Uncharacterized protein</fullName>
    </submittedName>
</protein>
<dbReference type="EMBL" id="BT070050">
    <property type="protein sequence ID" value="ACN36947.1"/>
    <property type="molecule type" value="mRNA"/>
</dbReference>
<accession>C0PP31</accession>
<sequence>MPCTRQTRLPFAHLQRQPILSFPTSGRRPHLPWRPSSARHPSQRASPSCWTHVLAPRVAVRRAHPILASPWPQSVPPRAPSLSGRRHRRPSTSGSLSRSTSLTPATTVKSPTPRLCASSIPSRCSSSSPHRRAECLGARQPVVREPQCSTMPQQVFGDMRKPNSVVKFMVSSRI</sequence>
<evidence type="ECO:0000313" key="2">
    <source>
        <dbReference type="EMBL" id="ACN36947.1"/>
    </source>
</evidence>
<name>C0PP31_MAIZE</name>
<feature type="compositionally biased region" description="Low complexity" evidence="1">
    <location>
        <begin position="118"/>
        <end position="128"/>
    </location>
</feature>
<dbReference type="RefSeq" id="NP_001170420.1">
    <property type="nucleotide sequence ID" value="NM_001176949.1"/>
</dbReference>
<dbReference type="KEGG" id="zma:100384407"/>